<dbReference type="Pfam" id="PF00046">
    <property type="entry name" value="Homeodomain"/>
    <property type="match status" value="1"/>
</dbReference>
<dbReference type="GeneID" id="27418027"/>
<evidence type="ECO:0000256" key="1">
    <source>
        <dbReference type="PROSITE-ProRule" id="PRU00108"/>
    </source>
</evidence>
<accession>V5EXD6</accession>
<dbReference type="Proteomes" id="UP000019377">
    <property type="component" value="Unassembled WGS sequence"/>
</dbReference>
<feature type="region of interest" description="Disordered" evidence="3">
    <location>
        <begin position="338"/>
        <end position="380"/>
    </location>
</feature>
<dbReference type="InterPro" id="IPR009057">
    <property type="entry name" value="Homeodomain-like_sf"/>
</dbReference>
<dbReference type="OrthoDB" id="6159439at2759"/>
<feature type="compositionally biased region" description="Basic and acidic residues" evidence="3">
    <location>
        <begin position="349"/>
        <end position="363"/>
    </location>
</feature>
<dbReference type="OMA" id="TAEWHAK"/>
<proteinExistence type="predicted"/>
<dbReference type="STRING" id="1365824.V5EXD6"/>
<feature type="region of interest" description="Disordered" evidence="3">
    <location>
        <begin position="1"/>
        <end position="37"/>
    </location>
</feature>
<dbReference type="PANTHER" id="PTHR46255:SF3">
    <property type="entry name" value="HOMEOBOX DOMAIN-CONTAINING PROTEIN"/>
    <property type="match status" value="1"/>
</dbReference>
<dbReference type="GO" id="GO:1990837">
    <property type="term" value="F:sequence-specific double-stranded DNA binding"/>
    <property type="evidence" value="ECO:0007669"/>
    <property type="project" value="TreeGrafter"/>
</dbReference>
<evidence type="ECO:0000259" key="4">
    <source>
        <dbReference type="PROSITE" id="PS50071"/>
    </source>
</evidence>
<dbReference type="Gene3D" id="1.10.10.60">
    <property type="entry name" value="Homeodomain-like"/>
    <property type="match status" value="1"/>
</dbReference>
<dbReference type="GO" id="GO:0005634">
    <property type="term" value="C:nucleus"/>
    <property type="evidence" value="ECO:0007669"/>
    <property type="project" value="UniProtKB-SubCell"/>
</dbReference>
<name>V5EXD6_KALBG</name>
<dbReference type="GO" id="GO:0000981">
    <property type="term" value="F:DNA-binding transcription factor activity, RNA polymerase II-specific"/>
    <property type="evidence" value="ECO:0007669"/>
    <property type="project" value="TreeGrafter"/>
</dbReference>
<sequence>MLLCDDGEDDDGFSDAGTSGGGKGDGDRHANGRSRRLLSSEQSKVLYKILGKTHFPSTQLREAAASQLGVAPRKVQVWFQNRRQVGKKRMMEAVSAFLSTTSSATISLDMLQDHLRQTGKGRFSPNEDERTRAWRRHTIRLALNPSAQEEEERKAACGSSNFHHHRQRSFDARPMQHPEYYSQPRPHQDPYAGGERESRYAWDSSRRPLGASLRINVPPPPRPESSSAATPTYTGPGSARHLETLSLHRPLLPPFTPAAVRTTLVPPAISSQKESLSLPPQQRYHSHSRDFFPTQLRRDRSATLALPPPTWEREGGMREVRNTLTAEWHAKQRALLSRPYVAQPSSSAARDEERPMYHPEPRSHVRNRSSTDALLRLPPP</sequence>
<feature type="region of interest" description="Disordered" evidence="3">
    <location>
        <begin position="270"/>
        <end position="289"/>
    </location>
</feature>
<keyword evidence="1 2" id="KW-0539">Nucleus</keyword>
<evidence type="ECO:0000256" key="3">
    <source>
        <dbReference type="SAM" id="MobiDB-lite"/>
    </source>
</evidence>
<evidence type="ECO:0000313" key="6">
    <source>
        <dbReference type="Proteomes" id="UP000019377"/>
    </source>
</evidence>
<dbReference type="eggNOG" id="KOG2251">
    <property type="taxonomic scope" value="Eukaryota"/>
</dbReference>
<keyword evidence="6" id="KW-1185">Reference proteome</keyword>
<dbReference type="InterPro" id="IPR052631">
    <property type="entry name" value="Paired_homeobox_Bicoid"/>
</dbReference>
<feature type="non-terminal residue" evidence="5">
    <location>
        <position position="380"/>
    </location>
</feature>
<feature type="compositionally biased region" description="Basic and acidic residues" evidence="3">
    <location>
        <begin position="194"/>
        <end position="206"/>
    </location>
</feature>
<feature type="compositionally biased region" description="Polar residues" evidence="3">
    <location>
        <begin position="270"/>
        <end position="280"/>
    </location>
</feature>
<organism evidence="5 6">
    <name type="scientific">Kalmanozyma brasiliensis (strain GHG001)</name>
    <name type="common">Yeast</name>
    <name type="synonym">Pseudozyma brasiliensis</name>
    <dbReference type="NCBI Taxonomy" id="1365824"/>
    <lineage>
        <taxon>Eukaryota</taxon>
        <taxon>Fungi</taxon>
        <taxon>Dikarya</taxon>
        <taxon>Basidiomycota</taxon>
        <taxon>Ustilaginomycotina</taxon>
        <taxon>Ustilaginomycetes</taxon>
        <taxon>Ustilaginales</taxon>
        <taxon>Ustilaginaceae</taxon>
        <taxon>Kalmanozyma</taxon>
    </lineage>
</organism>
<protein>
    <recommendedName>
        <fullName evidence="4">Homeobox domain-containing protein</fullName>
    </recommendedName>
</protein>
<dbReference type="HOGENOM" id="CLU_728744_0_0_1"/>
<feature type="compositionally biased region" description="Acidic residues" evidence="3">
    <location>
        <begin position="1"/>
        <end position="13"/>
    </location>
</feature>
<dbReference type="AlphaFoldDB" id="V5EXD6"/>
<evidence type="ECO:0000313" key="5">
    <source>
        <dbReference type="EMBL" id="EST08133.1"/>
    </source>
</evidence>
<keyword evidence="1 2" id="KW-0371">Homeobox</keyword>
<dbReference type="CDD" id="cd00086">
    <property type="entry name" value="homeodomain"/>
    <property type="match status" value="1"/>
</dbReference>
<feature type="domain" description="Homeobox" evidence="4">
    <location>
        <begin position="29"/>
        <end position="89"/>
    </location>
</feature>
<evidence type="ECO:0000256" key="2">
    <source>
        <dbReference type="RuleBase" id="RU000682"/>
    </source>
</evidence>
<dbReference type="SUPFAM" id="SSF46689">
    <property type="entry name" value="Homeodomain-like"/>
    <property type="match status" value="1"/>
</dbReference>
<reference evidence="6" key="1">
    <citation type="journal article" date="2013" name="Genome Announc.">
        <title>Draft genome sequence of Pseudozyma brasiliensis sp. nov. strain GHG001, a high producer of endo-1,4-xylanase isolated from an insect pest of sugarcane.</title>
        <authorList>
            <person name="Oliveira J.V.D.C."/>
            <person name="dos Santos R.A.C."/>
            <person name="Borges T.A."/>
            <person name="Riano-Pachon D.M."/>
            <person name="Goldman G.H."/>
        </authorList>
    </citation>
    <scope>NUCLEOTIDE SEQUENCE [LARGE SCALE GENOMIC DNA]</scope>
    <source>
        <strain evidence="6">GHG001</strain>
    </source>
</reference>
<dbReference type="PANTHER" id="PTHR46255">
    <property type="entry name" value="SHORT STATURE HOMEOBOX"/>
    <property type="match status" value="1"/>
</dbReference>
<dbReference type="EMBL" id="KI545860">
    <property type="protein sequence ID" value="EST08133.1"/>
    <property type="molecule type" value="Genomic_DNA"/>
</dbReference>
<feature type="DNA-binding region" description="Homeobox" evidence="1">
    <location>
        <begin position="31"/>
        <end position="90"/>
    </location>
</feature>
<dbReference type="SMART" id="SM00389">
    <property type="entry name" value="HOX"/>
    <property type="match status" value="1"/>
</dbReference>
<feature type="region of interest" description="Disordered" evidence="3">
    <location>
        <begin position="141"/>
        <end position="240"/>
    </location>
</feature>
<dbReference type="PROSITE" id="PS50071">
    <property type="entry name" value="HOMEOBOX_2"/>
    <property type="match status" value="1"/>
</dbReference>
<keyword evidence="1 2" id="KW-0238">DNA-binding</keyword>
<gene>
    <name evidence="5" type="ORF">PSEUBRA_SCAF18g04709</name>
</gene>
<dbReference type="InterPro" id="IPR001356">
    <property type="entry name" value="HD"/>
</dbReference>
<comment type="subcellular location">
    <subcellularLocation>
        <location evidence="1 2">Nucleus</location>
    </subcellularLocation>
</comment>